<comment type="caution">
    <text evidence="2">The sequence shown here is derived from an EMBL/GenBank/DDBJ whole genome shotgun (WGS) entry which is preliminary data.</text>
</comment>
<dbReference type="STRING" id="1679170.AC625_05235"/>
<evidence type="ECO:0000313" key="2">
    <source>
        <dbReference type="EMBL" id="KMY48980.1"/>
    </source>
</evidence>
<evidence type="ECO:0000259" key="1">
    <source>
        <dbReference type="PROSITE" id="PS51704"/>
    </source>
</evidence>
<dbReference type="CDD" id="cd08601">
    <property type="entry name" value="GDPD_SaGlpQ_like"/>
    <property type="match status" value="1"/>
</dbReference>
<protein>
    <submittedName>
        <fullName evidence="2">Glycerophosphodiester phosphodiesterase</fullName>
    </submittedName>
</protein>
<dbReference type="InterPro" id="IPR017946">
    <property type="entry name" value="PLC-like_Pdiesterase_TIM-brl"/>
</dbReference>
<dbReference type="EMBL" id="LFZW01000001">
    <property type="protein sequence ID" value="KMY48980.1"/>
    <property type="molecule type" value="Genomic_DNA"/>
</dbReference>
<feature type="domain" description="GP-PDE" evidence="1">
    <location>
        <begin position="37"/>
        <end position="289"/>
    </location>
</feature>
<organism evidence="2 3">
    <name type="scientific">Peribacillus loiseleuriae</name>
    <dbReference type="NCBI Taxonomy" id="1679170"/>
    <lineage>
        <taxon>Bacteria</taxon>
        <taxon>Bacillati</taxon>
        <taxon>Bacillota</taxon>
        <taxon>Bacilli</taxon>
        <taxon>Bacillales</taxon>
        <taxon>Bacillaceae</taxon>
        <taxon>Peribacillus</taxon>
    </lineage>
</organism>
<dbReference type="PANTHER" id="PTHR46211">
    <property type="entry name" value="GLYCEROPHOSPHORYL DIESTER PHOSPHODIESTERASE"/>
    <property type="match status" value="1"/>
</dbReference>
<dbReference type="Gene3D" id="3.20.20.190">
    <property type="entry name" value="Phosphatidylinositol (PI) phosphodiesterase"/>
    <property type="match status" value="1"/>
</dbReference>
<dbReference type="PATRIC" id="fig|1679170.3.peg.1118"/>
<dbReference type="Proteomes" id="UP000037146">
    <property type="component" value="Unassembled WGS sequence"/>
</dbReference>
<dbReference type="PROSITE" id="PS51704">
    <property type="entry name" value="GP_PDE"/>
    <property type="match status" value="1"/>
</dbReference>
<accession>A0A0K9GQR9</accession>
<dbReference type="PANTHER" id="PTHR46211:SF7">
    <property type="entry name" value="GLYCEROPHOSPHODIESTER PHOSPHODIESTERASE"/>
    <property type="match status" value="1"/>
</dbReference>
<dbReference type="GO" id="GO:0006629">
    <property type="term" value="P:lipid metabolic process"/>
    <property type="evidence" value="ECO:0007669"/>
    <property type="project" value="InterPro"/>
</dbReference>
<gene>
    <name evidence="2" type="ORF">AC625_05235</name>
</gene>
<dbReference type="OrthoDB" id="384721at2"/>
<reference evidence="3" key="1">
    <citation type="submission" date="2015-07" db="EMBL/GenBank/DDBJ databases">
        <title>Genome sequencing project for genomic taxonomy and phylogenomics of Bacillus-like bacteria.</title>
        <authorList>
            <person name="Liu B."/>
            <person name="Wang J."/>
            <person name="Zhu Y."/>
            <person name="Liu G."/>
            <person name="Chen Q."/>
            <person name="Chen Z."/>
            <person name="Lan J."/>
            <person name="Che J."/>
            <person name="Ge C."/>
            <person name="Shi H."/>
            <person name="Pan Z."/>
            <person name="Liu X."/>
        </authorList>
    </citation>
    <scope>NUCLEOTIDE SEQUENCE [LARGE SCALE GENOMIC DNA]</scope>
    <source>
        <strain evidence="3">FJAT-27997</strain>
    </source>
</reference>
<sequence>MKKILPAIIFLFFIFGVYATMDSPWMENRAEVDMNSFIVIGHRGASGYAPEHTIPSYELALKLGADYLEIDLQMTKDGKLVAMHDDLVDRTTDGEGKVSSYTLAELQKLDAGSWFNKEHKKFAESVYENLKVPSLEEIIDTFGETANYYIETKNPDKYPGVEKELLKILNDNGLIGSGAIKGRVMIQSFSEKSLRKIHASNPDIPLIQLIKYQGRAKVSNSQIKKWKEYASGIGPNYRMIDKNYIHTIRKAGLWIHPYTIDNQEDMKKLIGYGITGAFTDLADRLVQASKEVPTPTNYE</sequence>
<dbReference type="SUPFAM" id="SSF51695">
    <property type="entry name" value="PLC-like phosphodiesterases"/>
    <property type="match status" value="1"/>
</dbReference>
<name>A0A0K9GQR9_9BACI</name>
<dbReference type="Pfam" id="PF03009">
    <property type="entry name" value="GDPD"/>
    <property type="match status" value="1"/>
</dbReference>
<dbReference type="GO" id="GO:0008081">
    <property type="term" value="F:phosphoric diester hydrolase activity"/>
    <property type="evidence" value="ECO:0007669"/>
    <property type="project" value="InterPro"/>
</dbReference>
<dbReference type="AlphaFoldDB" id="A0A0K9GQR9"/>
<proteinExistence type="predicted"/>
<dbReference type="RefSeq" id="WP_049680311.1">
    <property type="nucleotide sequence ID" value="NZ_LFZW01000001.1"/>
</dbReference>
<dbReference type="InterPro" id="IPR030395">
    <property type="entry name" value="GP_PDE_dom"/>
</dbReference>
<keyword evidence="3" id="KW-1185">Reference proteome</keyword>
<evidence type="ECO:0000313" key="3">
    <source>
        <dbReference type="Proteomes" id="UP000037146"/>
    </source>
</evidence>